<organism evidence="2 3">
    <name type="scientific">Antarctobacter heliothermus</name>
    <dbReference type="NCBI Taxonomy" id="74033"/>
    <lineage>
        <taxon>Bacteria</taxon>
        <taxon>Pseudomonadati</taxon>
        <taxon>Pseudomonadota</taxon>
        <taxon>Alphaproteobacteria</taxon>
        <taxon>Rhodobacterales</taxon>
        <taxon>Roseobacteraceae</taxon>
        <taxon>Antarctobacter</taxon>
    </lineage>
</organism>
<keyword evidence="1" id="KW-0472">Membrane</keyword>
<keyword evidence="2" id="KW-0614">Plasmid</keyword>
<accession>A0A222EBK5</accession>
<dbReference type="EMBL" id="CP022542">
    <property type="protein sequence ID" value="ASP23563.1"/>
    <property type="molecule type" value="Genomic_DNA"/>
</dbReference>
<dbReference type="PANTHER" id="PTHR32309">
    <property type="entry name" value="TYROSINE-PROTEIN KINASE"/>
    <property type="match status" value="1"/>
</dbReference>
<dbReference type="AlphaFoldDB" id="A0A222EBK5"/>
<keyword evidence="1" id="KW-0812">Transmembrane</keyword>
<dbReference type="Proteomes" id="UP000203589">
    <property type="component" value="Plasmid pSMS3-2"/>
</dbReference>
<dbReference type="InterPro" id="IPR050445">
    <property type="entry name" value="Bact_polysacc_biosynth/exp"/>
</dbReference>
<dbReference type="PANTHER" id="PTHR32309:SF13">
    <property type="entry name" value="FERRIC ENTEROBACTIN TRANSPORT PROTEIN FEPE"/>
    <property type="match status" value="1"/>
</dbReference>
<name>A0A222EBK5_9RHOB</name>
<feature type="transmembrane region" description="Helical" evidence="1">
    <location>
        <begin position="12"/>
        <end position="35"/>
    </location>
</feature>
<evidence type="ECO:0000256" key="1">
    <source>
        <dbReference type="SAM" id="Phobius"/>
    </source>
</evidence>
<dbReference type="OrthoDB" id="7800844at2"/>
<dbReference type="KEGG" id="aht:ANTHELSMS3_04665"/>
<dbReference type="GO" id="GO:0004713">
    <property type="term" value="F:protein tyrosine kinase activity"/>
    <property type="evidence" value="ECO:0007669"/>
    <property type="project" value="TreeGrafter"/>
</dbReference>
<keyword evidence="3" id="KW-1185">Reference proteome</keyword>
<keyword evidence="1" id="KW-1133">Transmembrane helix</keyword>
<proteinExistence type="predicted"/>
<sequence>MASGARLRRRHYSVLISLVLGVILPVLVVAGYLWFKATDQYASTVAFSVRTEEAGSPLESLIGIPGISGSSSSDTDILYEFLQSQKLVEDIDSAIDLRALWSKPEGDPIFTFDTDGTIEDLVKHWNRMVKIYYDDGAGLIEVRALAFTADDAQLIAQTLFEHSSEMINALSAIAREDAIRYARADLNEAVDRLKTAREAVTKFRNTHQLVDPSVDLATQAGLLGKLEAQLADALIEFDLLALSTRTDDPRVTQAQRRIEVIRDRIDAERRKLGLAGDGANGTEVYANLFGEYERLVVDREFAEKSYTTALASYDAAQAESRRQSRYLAPYVRPTLAESSRFPQRPMLLSLAALFIFLIWSTLVLVIYALKDRR</sequence>
<dbReference type="RefSeq" id="WP_094037634.1">
    <property type="nucleotide sequence ID" value="NZ_CP022542.1"/>
</dbReference>
<geneLocation type="plasmid" evidence="3">
    <name>psms3-2</name>
</geneLocation>
<evidence type="ECO:0000313" key="3">
    <source>
        <dbReference type="Proteomes" id="UP000203589"/>
    </source>
</evidence>
<reference evidence="2 3" key="1">
    <citation type="submission" date="2017-07" db="EMBL/GenBank/DDBJ databases">
        <title>Genome Sequence of Antarctobacter heliothermus Strain SMS3 Isolated from a culture of the Diatom Skeletonema marinoi.</title>
        <authorList>
            <person name="Topel M."/>
            <person name="Pinder M.I.M."/>
            <person name="Johansson O.N."/>
            <person name="Kourtchenko O."/>
            <person name="Godhe A."/>
            <person name="Clarke A.K."/>
        </authorList>
    </citation>
    <scope>NUCLEOTIDE SEQUENCE [LARGE SCALE GENOMIC DNA]</scope>
    <source>
        <strain evidence="2 3">SMS3</strain>
        <plasmid evidence="3">Plasmid psms3-2</plasmid>
    </source>
</reference>
<evidence type="ECO:0000313" key="2">
    <source>
        <dbReference type="EMBL" id="ASP23563.1"/>
    </source>
</evidence>
<dbReference type="GO" id="GO:0005886">
    <property type="term" value="C:plasma membrane"/>
    <property type="evidence" value="ECO:0007669"/>
    <property type="project" value="TreeGrafter"/>
</dbReference>
<protein>
    <submittedName>
        <fullName evidence="2">BexC_CtrB_KpsE: polysaccharide export inner-membrane protein, BexC/CtrB/KpsE family</fullName>
    </submittedName>
</protein>
<feature type="transmembrane region" description="Helical" evidence="1">
    <location>
        <begin position="346"/>
        <end position="369"/>
    </location>
</feature>
<gene>
    <name evidence="2" type="ORF">ANTHELSMS3_04665</name>
</gene>